<proteinExistence type="predicted"/>
<dbReference type="Proteomes" id="UP001152797">
    <property type="component" value="Unassembled WGS sequence"/>
</dbReference>
<feature type="region of interest" description="Disordered" evidence="1">
    <location>
        <begin position="68"/>
        <end position="107"/>
    </location>
</feature>
<dbReference type="EMBL" id="CAMXCT030001845">
    <property type="protein sequence ID" value="CAL4780847.1"/>
    <property type="molecule type" value="Genomic_DNA"/>
</dbReference>
<protein>
    <submittedName>
        <fullName evidence="2">Uncharacterized protein</fullName>
    </submittedName>
</protein>
<feature type="compositionally biased region" description="Low complexity" evidence="1">
    <location>
        <begin position="88"/>
        <end position="107"/>
    </location>
</feature>
<dbReference type="EMBL" id="CAMXCT020001845">
    <property type="protein sequence ID" value="CAL1146910.1"/>
    <property type="molecule type" value="Genomic_DNA"/>
</dbReference>
<evidence type="ECO:0000313" key="2">
    <source>
        <dbReference type="EMBL" id="CAI3993535.1"/>
    </source>
</evidence>
<gene>
    <name evidence="2" type="ORF">C1SCF055_LOCUS20271</name>
</gene>
<comment type="caution">
    <text evidence="2">The sequence shown here is derived from an EMBL/GenBank/DDBJ whole genome shotgun (WGS) entry which is preliminary data.</text>
</comment>
<feature type="compositionally biased region" description="Low complexity" evidence="1">
    <location>
        <begin position="120"/>
        <end position="139"/>
    </location>
</feature>
<organism evidence="2">
    <name type="scientific">Cladocopium goreaui</name>
    <dbReference type="NCBI Taxonomy" id="2562237"/>
    <lineage>
        <taxon>Eukaryota</taxon>
        <taxon>Sar</taxon>
        <taxon>Alveolata</taxon>
        <taxon>Dinophyceae</taxon>
        <taxon>Suessiales</taxon>
        <taxon>Symbiodiniaceae</taxon>
        <taxon>Cladocopium</taxon>
    </lineage>
</organism>
<reference evidence="2" key="1">
    <citation type="submission" date="2022-10" db="EMBL/GenBank/DDBJ databases">
        <authorList>
            <person name="Chen Y."/>
            <person name="Dougan E. K."/>
            <person name="Chan C."/>
            <person name="Rhodes N."/>
            <person name="Thang M."/>
        </authorList>
    </citation>
    <scope>NUCLEOTIDE SEQUENCE</scope>
</reference>
<dbReference type="EMBL" id="CAMXCT010001845">
    <property type="protein sequence ID" value="CAI3993535.1"/>
    <property type="molecule type" value="Genomic_DNA"/>
</dbReference>
<evidence type="ECO:0000313" key="4">
    <source>
        <dbReference type="Proteomes" id="UP001152797"/>
    </source>
</evidence>
<name>A0A9P1CLB5_9DINO</name>
<evidence type="ECO:0000313" key="3">
    <source>
        <dbReference type="EMBL" id="CAL4780847.1"/>
    </source>
</evidence>
<feature type="region of interest" description="Disordered" evidence="1">
    <location>
        <begin position="120"/>
        <end position="179"/>
    </location>
</feature>
<feature type="compositionally biased region" description="Low complexity" evidence="1">
    <location>
        <begin position="147"/>
        <end position="167"/>
    </location>
</feature>
<keyword evidence="4" id="KW-1185">Reference proteome</keyword>
<reference evidence="3 4" key="2">
    <citation type="submission" date="2024-05" db="EMBL/GenBank/DDBJ databases">
        <authorList>
            <person name="Chen Y."/>
            <person name="Shah S."/>
            <person name="Dougan E. K."/>
            <person name="Thang M."/>
            <person name="Chan C."/>
        </authorList>
    </citation>
    <scope>NUCLEOTIDE SEQUENCE [LARGE SCALE GENOMIC DNA]</scope>
</reference>
<accession>A0A9P1CLB5</accession>
<evidence type="ECO:0000256" key="1">
    <source>
        <dbReference type="SAM" id="MobiDB-lite"/>
    </source>
</evidence>
<dbReference type="AlphaFoldDB" id="A0A9P1CLB5"/>
<sequence>MLPEGSFVRHPKMRQGRIKLLRSGWLISQHPQYGELMHALSMDQVRKLFSEEAFAKLPLVKEAAQAAKATSNRPVQLEDDLPATDSYPGAKSSPPKPSGTTPTAAPKAALPAANALPAASPSVVTPQLPPAATAATSSKTRPKETSKAQAAPASASTASAPASTFSTVQGAAARQGRSEAALVRGFGRASQALPVDASPVERAIA</sequence>